<comment type="caution">
    <text evidence="6">The sequence shown here is derived from an EMBL/GenBank/DDBJ whole genome shotgun (WGS) entry which is preliminary data.</text>
</comment>
<name>A0A937CNF5_9HYPH</name>
<evidence type="ECO:0000256" key="1">
    <source>
        <dbReference type="ARBA" id="ARBA00023015"/>
    </source>
</evidence>
<dbReference type="InterPro" id="IPR039536">
    <property type="entry name" value="TetR_C_Proteobacteria"/>
</dbReference>
<dbReference type="PANTHER" id="PTHR30055">
    <property type="entry name" value="HTH-TYPE TRANSCRIPTIONAL REGULATOR RUTR"/>
    <property type="match status" value="1"/>
</dbReference>
<dbReference type="GO" id="GO:0000976">
    <property type="term" value="F:transcription cis-regulatory region binding"/>
    <property type="evidence" value="ECO:0007669"/>
    <property type="project" value="TreeGrafter"/>
</dbReference>
<dbReference type="Gene3D" id="1.10.357.10">
    <property type="entry name" value="Tetracycline Repressor, domain 2"/>
    <property type="match status" value="1"/>
</dbReference>
<evidence type="ECO:0000256" key="4">
    <source>
        <dbReference type="PROSITE-ProRule" id="PRU00335"/>
    </source>
</evidence>
<dbReference type="InterPro" id="IPR009057">
    <property type="entry name" value="Homeodomain-like_sf"/>
</dbReference>
<dbReference type="Pfam" id="PF00440">
    <property type="entry name" value="TetR_N"/>
    <property type="match status" value="1"/>
</dbReference>
<evidence type="ECO:0000256" key="2">
    <source>
        <dbReference type="ARBA" id="ARBA00023125"/>
    </source>
</evidence>
<proteinExistence type="predicted"/>
<evidence type="ECO:0000259" key="5">
    <source>
        <dbReference type="PROSITE" id="PS50977"/>
    </source>
</evidence>
<organism evidence="6 7">
    <name type="scientific">Rhizobium setariae</name>
    <dbReference type="NCBI Taxonomy" id="2801340"/>
    <lineage>
        <taxon>Bacteria</taxon>
        <taxon>Pseudomonadati</taxon>
        <taxon>Pseudomonadota</taxon>
        <taxon>Alphaproteobacteria</taxon>
        <taxon>Hyphomicrobiales</taxon>
        <taxon>Rhizobiaceae</taxon>
        <taxon>Rhizobium/Agrobacterium group</taxon>
        <taxon>Rhizobium</taxon>
    </lineage>
</organism>
<dbReference type="FunFam" id="1.10.10.60:FF:000141">
    <property type="entry name" value="TetR family transcriptional regulator"/>
    <property type="match status" value="1"/>
</dbReference>
<evidence type="ECO:0000256" key="3">
    <source>
        <dbReference type="ARBA" id="ARBA00023163"/>
    </source>
</evidence>
<feature type="DNA-binding region" description="H-T-H motif" evidence="4">
    <location>
        <begin position="54"/>
        <end position="73"/>
    </location>
</feature>
<keyword evidence="3" id="KW-0804">Transcription</keyword>
<dbReference type="Pfam" id="PF14246">
    <property type="entry name" value="TetR_C_7"/>
    <property type="match status" value="1"/>
</dbReference>
<keyword evidence="1" id="KW-0805">Transcription regulation</keyword>
<feature type="domain" description="HTH tetR-type" evidence="5">
    <location>
        <begin position="31"/>
        <end position="91"/>
    </location>
</feature>
<dbReference type="InterPro" id="IPR050109">
    <property type="entry name" value="HTH-type_TetR-like_transc_reg"/>
</dbReference>
<accession>A0A937CNF5</accession>
<dbReference type="PANTHER" id="PTHR30055:SF146">
    <property type="entry name" value="HTH-TYPE TRANSCRIPTIONAL DUAL REGULATOR CECR"/>
    <property type="match status" value="1"/>
</dbReference>
<dbReference type="AlphaFoldDB" id="A0A937CNF5"/>
<evidence type="ECO:0000313" key="7">
    <source>
        <dbReference type="Proteomes" id="UP000633219"/>
    </source>
</evidence>
<dbReference type="GO" id="GO:0003700">
    <property type="term" value="F:DNA-binding transcription factor activity"/>
    <property type="evidence" value="ECO:0007669"/>
    <property type="project" value="TreeGrafter"/>
</dbReference>
<reference evidence="6" key="1">
    <citation type="submission" date="2021-01" db="EMBL/GenBank/DDBJ databases">
        <title>Rhizobium sp. strain KVB221 16S ribosomal RNA gene Genome sequencing and assembly.</title>
        <authorList>
            <person name="Kang M."/>
        </authorList>
    </citation>
    <scope>NUCLEOTIDE SEQUENCE</scope>
    <source>
        <strain evidence="6">KVB221</strain>
    </source>
</reference>
<dbReference type="InterPro" id="IPR001647">
    <property type="entry name" value="HTH_TetR"/>
</dbReference>
<sequence length="244" mass="26890">MSKTSRRTILYFMKKTTTPAARAETMSRGQCAKRLSILEAAANVFCRHGFAAASIDEIAAEACVSRQTVYNHYRDKDTLMMAVIDDVMSRANGMLFSVLSTFPEKADNIEDDLAAFAVRLNKNCVCNSDGKFIRKLVLNEGERYPHLFESWRQHGPLKLTNALSALFARLSVAGALKIDDFDLAARQFLALSNADLQMLTLLGEMPSDEQLESAARNAVRTFLRAYGAGEGQKPLQQAALSAIA</sequence>
<dbReference type="Proteomes" id="UP000633219">
    <property type="component" value="Unassembled WGS sequence"/>
</dbReference>
<keyword evidence="7" id="KW-1185">Reference proteome</keyword>
<dbReference type="EMBL" id="JAEQNC010000009">
    <property type="protein sequence ID" value="MBL0373686.1"/>
    <property type="molecule type" value="Genomic_DNA"/>
</dbReference>
<protein>
    <submittedName>
        <fullName evidence="6">TetR/AcrR family transcriptional regulator</fullName>
    </submittedName>
</protein>
<gene>
    <name evidence="6" type="ORF">JJB09_16805</name>
</gene>
<evidence type="ECO:0000313" key="6">
    <source>
        <dbReference type="EMBL" id="MBL0373686.1"/>
    </source>
</evidence>
<dbReference type="Gene3D" id="1.10.10.60">
    <property type="entry name" value="Homeodomain-like"/>
    <property type="match status" value="1"/>
</dbReference>
<keyword evidence="2 4" id="KW-0238">DNA-binding</keyword>
<dbReference type="SUPFAM" id="SSF46689">
    <property type="entry name" value="Homeodomain-like"/>
    <property type="match status" value="1"/>
</dbReference>
<dbReference type="RefSeq" id="WP_201660597.1">
    <property type="nucleotide sequence ID" value="NZ_JAEQNC010000009.1"/>
</dbReference>
<dbReference type="PRINTS" id="PR00455">
    <property type="entry name" value="HTHTETR"/>
</dbReference>
<dbReference type="PROSITE" id="PS50977">
    <property type="entry name" value="HTH_TETR_2"/>
    <property type="match status" value="1"/>
</dbReference>